<dbReference type="SUPFAM" id="SSF51430">
    <property type="entry name" value="NAD(P)-linked oxidoreductase"/>
    <property type="match status" value="1"/>
</dbReference>
<dbReference type="EMBL" id="FTPL01000001">
    <property type="protein sequence ID" value="SIT73760.1"/>
    <property type="molecule type" value="Genomic_DNA"/>
</dbReference>
<dbReference type="PROSITE" id="PS00798">
    <property type="entry name" value="ALDOKETO_REDUCTASE_1"/>
    <property type="match status" value="1"/>
</dbReference>
<evidence type="ECO:0000256" key="4">
    <source>
        <dbReference type="PIRSR" id="PIRSR000097-2"/>
    </source>
</evidence>
<proteinExistence type="inferred from homology"/>
<comment type="similarity">
    <text evidence="1">Belongs to the aldo/keto reductase family.</text>
</comment>
<dbReference type="Gene3D" id="3.20.20.100">
    <property type="entry name" value="NADP-dependent oxidoreductase domain"/>
    <property type="match status" value="1"/>
</dbReference>
<name>A0A1U7PNM3_9BACI</name>
<dbReference type="RefSeq" id="WP_076757238.1">
    <property type="nucleotide sequence ID" value="NZ_FTPL01000001.1"/>
</dbReference>
<dbReference type="PRINTS" id="PR00069">
    <property type="entry name" value="ALDKETRDTASE"/>
</dbReference>
<dbReference type="Proteomes" id="UP000187550">
    <property type="component" value="Unassembled WGS sequence"/>
</dbReference>
<dbReference type="InterPro" id="IPR044500">
    <property type="entry name" value="AKR5G"/>
</dbReference>
<feature type="binding site" evidence="4">
    <location>
        <position position="117"/>
    </location>
    <ligand>
        <name>substrate</name>
    </ligand>
</feature>
<dbReference type="PANTHER" id="PTHR43827:SF1">
    <property type="entry name" value="2,5-DIKETO-D-GLUCONIC ACID REDUCTASE"/>
    <property type="match status" value="1"/>
</dbReference>
<feature type="domain" description="NADP-dependent oxidoreductase" evidence="6">
    <location>
        <begin position="32"/>
        <end position="267"/>
    </location>
</feature>
<dbReference type="Pfam" id="PF00248">
    <property type="entry name" value="Aldo_ket_red"/>
    <property type="match status" value="1"/>
</dbReference>
<dbReference type="InterPro" id="IPR036812">
    <property type="entry name" value="NAD(P)_OxRdtase_dom_sf"/>
</dbReference>
<dbReference type="FunFam" id="3.20.20.100:FF:000015">
    <property type="entry name" value="Oxidoreductase, aldo/keto reductase family"/>
    <property type="match status" value="1"/>
</dbReference>
<keyword evidence="2" id="KW-0560">Oxidoreductase</keyword>
<dbReference type="OrthoDB" id="9804790at2"/>
<evidence type="ECO:0000313" key="8">
    <source>
        <dbReference type="Proteomes" id="UP000187550"/>
    </source>
</evidence>
<dbReference type="PROSITE" id="PS00063">
    <property type="entry name" value="ALDOKETO_REDUCTASE_3"/>
    <property type="match status" value="1"/>
</dbReference>
<evidence type="ECO:0000256" key="3">
    <source>
        <dbReference type="PIRSR" id="PIRSR000097-1"/>
    </source>
</evidence>
<evidence type="ECO:0000256" key="5">
    <source>
        <dbReference type="PIRSR" id="PIRSR000097-3"/>
    </source>
</evidence>
<dbReference type="InterPro" id="IPR023210">
    <property type="entry name" value="NADP_OxRdtase_dom"/>
</dbReference>
<evidence type="ECO:0000313" key="7">
    <source>
        <dbReference type="EMBL" id="SIT73760.1"/>
    </source>
</evidence>
<dbReference type="AlphaFoldDB" id="A0A1U7PNM3"/>
<gene>
    <name evidence="7" type="ORF">SAMN05428946_1018</name>
</gene>
<protein>
    <submittedName>
        <fullName evidence="7">Aldo/keto reductase</fullName>
    </submittedName>
</protein>
<accession>A0A1U7PNM3</accession>
<keyword evidence="8" id="KW-1185">Reference proteome</keyword>
<feature type="site" description="Lowers pKa of active site Tyr" evidence="5">
    <location>
        <position position="84"/>
    </location>
</feature>
<reference evidence="8" key="1">
    <citation type="submission" date="2017-01" db="EMBL/GenBank/DDBJ databases">
        <authorList>
            <person name="Varghese N."/>
            <person name="Submissions S."/>
        </authorList>
    </citation>
    <scope>NUCLEOTIDE SEQUENCE [LARGE SCALE GENOMIC DNA]</scope>
    <source>
        <strain evidence="8">MNA4</strain>
    </source>
</reference>
<dbReference type="PANTHER" id="PTHR43827">
    <property type="entry name" value="2,5-DIKETO-D-GLUCONIC ACID REDUCTASE"/>
    <property type="match status" value="1"/>
</dbReference>
<dbReference type="STRING" id="550447.SAMN05428946_1018"/>
<dbReference type="InterPro" id="IPR018170">
    <property type="entry name" value="Aldo/ket_reductase_CS"/>
</dbReference>
<dbReference type="InterPro" id="IPR020471">
    <property type="entry name" value="AKR"/>
</dbReference>
<evidence type="ECO:0000256" key="2">
    <source>
        <dbReference type="ARBA" id="ARBA00023002"/>
    </source>
</evidence>
<dbReference type="PROSITE" id="PS00062">
    <property type="entry name" value="ALDOKETO_REDUCTASE_2"/>
    <property type="match status" value="1"/>
</dbReference>
<organism evidence="7 8">
    <name type="scientific">Edaphobacillus lindanitolerans</name>
    <dbReference type="NCBI Taxonomy" id="550447"/>
    <lineage>
        <taxon>Bacteria</taxon>
        <taxon>Bacillati</taxon>
        <taxon>Bacillota</taxon>
        <taxon>Bacilli</taxon>
        <taxon>Bacillales</taxon>
        <taxon>Bacillaceae</taxon>
        <taxon>Edaphobacillus</taxon>
    </lineage>
</organism>
<evidence type="ECO:0000256" key="1">
    <source>
        <dbReference type="ARBA" id="ARBA00007905"/>
    </source>
</evidence>
<evidence type="ECO:0000259" key="6">
    <source>
        <dbReference type="Pfam" id="PF00248"/>
    </source>
</evidence>
<dbReference type="PIRSF" id="PIRSF000097">
    <property type="entry name" value="AKR"/>
    <property type="match status" value="1"/>
</dbReference>
<dbReference type="GO" id="GO:0016491">
    <property type="term" value="F:oxidoreductase activity"/>
    <property type="evidence" value="ECO:0007669"/>
    <property type="project" value="UniProtKB-KW"/>
</dbReference>
<feature type="active site" description="Proton donor" evidence="3">
    <location>
        <position position="55"/>
    </location>
</feature>
<sequence>MTASNLKDTTALHNGVNMPWFGLGVFKVEEGPELVNAVKTAIKHGYRSIDTAAIYENETGVGQGIQEGLKEAGITREDLFVTSKVWNSDLGYESTIAAYEASLERLGLEYLDLYLIHWPVEGKYKDAWRALETLYKEGRVKSIGVSNFQIHHLEDLMKDAEVKPMVNQVERHPRLTQKELQAFCQEHGIQLEAWSPLMQGQLLDNDVLQGIADKHGKSVAQVILRWDLQQGVVVIPKSTKEHRIVENADVFDFELSKEEMETIDGLNQDHRVGPDPDNFDF</sequence>
<dbReference type="CDD" id="cd19157">
    <property type="entry name" value="AKR_AKR5G1-3"/>
    <property type="match status" value="1"/>
</dbReference>